<dbReference type="GeneID" id="27669472"/>
<feature type="domain" description="Azaphilone pigments biosynthesis cluster protein L N-terminal" evidence="3">
    <location>
        <begin position="2"/>
        <end position="210"/>
    </location>
</feature>
<dbReference type="VEuPathDB" id="FungiDB:SPSK_07534"/>
<evidence type="ECO:0000313" key="5">
    <source>
        <dbReference type="Proteomes" id="UP000033710"/>
    </source>
</evidence>
<dbReference type="Proteomes" id="UP000033710">
    <property type="component" value="Unassembled WGS sequence"/>
</dbReference>
<feature type="signal peptide" evidence="2">
    <location>
        <begin position="1"/>
        <end position="18"/>
    </location>
</feature>
<gene>
    <name evidence="4" type="ORF">SPSK_07534</name>
</gene>
<keyword evidence="2" id="KW-0732">Signal</keyword>
<evidence type="ECO:0000256" key="1">
    <source>
        <dbReference type="SAM" id="MobiDB-lite"/>
    </source>
</evidence>
<evidence type="ECO:0000313" key="4">
    <source>
        <dbReference type="EMBL" id="KJR87770.1"/>
    </source>
</evidence>
<dbReference type="Pfam" id="PF17111">
    <property type="entry name" value="PigL_N"/>
    <property type="match status" value="1"/>
</dbReference>
<feature type="compositionally biased region" description="Low complexity" evidence="1">
    <location>
        <begin position="384"/>
        <end position="393"/>
    </location>
</feature>
<dbReference type="AlphaFoldDB" id="A0A0F2MFY1"/>
<dbReference type="KEGG" id="ssck:SPSK_07534"/>
<organism evidence="4 5">
    <name type="scientific">Sporothrix schenckii 1099-18</name>
    <dbReference type="NCBI Taxonomy" id="1397361"/>
    <lineage>
        <taxon>Eukaryota</taxon>
        <taxon>Fungi</taxon>
        <taxon>Dikarya</taxon>
        <taxon>Ascomycota</taxon>
        <taxon>Pezizomycotina</taxon>
        <taxon>Sordariomycetes</taxon>
        <taxon>Sordariomycetidae</taxon>
        <taxon>Ophiostomatales</taxon>
        <taxon>Ophiostomataceae</taxon>
        <taxon>Sporothrix</taxon>
    </lineage>
</organism>
<name>A0A0F2MFY1_SPOSC</name>
<reference evidence="4 5" key="1">
    <citation type="journal article" date="2014" name="BMC Genomics">
        <title>Comparative genomics of the major fungal agents of human and animal Sporotrichosis: Sporothrix schenckii and Sporothrix brasiliensis.</title>
        <authorList>
            <person name="Teixeira M.M."/>
            <person name="de Almeida L.G."/>
            <person name="Kubitschek-Barreira P."/>
            <person name="Alves F.L."/>
            <person name="Kioshima E.S."/>
            <person name="Abadio A.K."/>
            <person name="Fernandes L."/>
            <person name="Derengowski L.S."/>
            <person name="Ferreira K.S."/>
            <person name="Souza R.C."/>
            <person name="Ruiz J.C."/>
            <person name="de Andrade N.C."/>
            <person name="Paes H.C."/>
            <person name="Nicola A.M."/>
            <person name="Albuquerque P."/>
            <person name="Gerber A.L."/>
            <person name="Martins V.P."/>
            <person name="Peconick L.D."/>
            <person name="Neto A.V."/>
            <person name="Chaucanez C.B."/>
            <person name="Silva P.A."/>
            <person name="Cunha O.L."/>
            <person name="de Oliveira F.F."/>
            <person name="dos Santos T.C."/>
            <person name="Barros A.L."/>
            <person name="Soares M.A."/>
            <person name="de Oliveira L.M."/>
            <person name="Marini M.M."/>
            <person name="Villalobos-Duno H."/>
            <person name="Cunha M.M."/>
            <person name="de Hoog S."/>
            <person name="da Silveira J.F."/>
            <person name="Henrissat B."/>
            <person name="Nino-Vega G.A."/>
            <person name="Cisalpino P.S."/>
            <person name="Mora-Montes H.M."/>
            <person name="Almeida S.R."/>
            <person name="Stajich J.E."/>
            <person name="Lopes-Bezerra L.M."/>
            <person name="Vasconcelos A.T."/>
            <person name="Felipe M.S."/>
        </authorList>
    </citation>
    <scope>NUCLEOTIDE SEQUENCE [LARGE SCALE GENOMIC DNA]</scope>
    <source>
        <strain evidence="4 5">1099-18</strain>
    </source>
</reference>
<dbReference type="RefSeq" id="XP_016590446.1">
    <property type="nucleotide sequence ID" value="XM_016734195.1"/>
</dbReference>
<accession>A0A0F2MFY1</accession>
<protein>
    <recommendedName>
        <fullName evidence="3">Azaphilone pigments biosynthesis cluster protein L N-terminal domain-containing protein</fullName>
    </recommendedName>
</protein>
<proteinExistence type="predicted"/>
<feature type="region of interest" description="Disordered" evidence="1">
    <location>
        <begin position="223"/>
        <end position="242"/>
    </location>
</feature>
<sequence length="440" mass="48713">MAEAIGLASGLLTLVTVAFQSSVTLYQTLKSIQYHPKHVRDLQDELNDLTTVLRSLADTIESATDLDLSALALPLQRCGNACKEFEQEIVKCSSRSGGNRTSFRDWAKLKYMGDDINGFRQQISSYKATISISLLDASLRKSSLTAESVASYKDLVKTTTDDLKDHLQSINDRLQSIFGEAASGSDTDTQELRQIEEDRLATQKCVEICTQLTDHIDQLLLSSKRGSGSTESDDSESIPERITNEGLRECKKVLFDNAAKLEKHKQELIYRLISKSKLVVTSAEDNEDLLRLEEELQTTRHCIDICSKADTYMRENVSVIDNYATGDAIQFLVSNNGKVIHGKNRGMGWKTRQVGGYLNDESIQQLSRDFSNSSIHTSKHDTSSSETNPASSSGNVLGKDRSPDFKHHGPGFKLASWSGADRTLSSTTSSETRTKDSPKH</sequence>
<reference evidence="4 5" key="2">
    <citation type="journal article" date="2015" name="Eukaryot. Cell">
        <title>Asexual propagation of a virulent clone complex in a human and feline outbreak of sporotrichosis.</title>
        <authorList>
            <person name="Teixeira Mde M."/>
            <person name="Rodrigues A.M."/>
            <person name="Tsui C.K."/>
            <person name="de Almeida L.G."/>
            <person name="Van Diepeningen A.D."/>
            <person name="van den Ende B.G."/>
            <person name="Fernandes G.F."/>
            <person name="Kano R."/>
            <person name="Hamelin R.C."/>
            <person name="Lopes-Bezerra L.M."/>
            <person name="Vasconcelos A.T."/>
            <person name="de Hoog S."/>
            <person name="de Camargo Z.P."/>
            <person name="Felipe M.S."/>
        </authorList>
    </citation>
    <scope>NUCLEOTIDE SEQUENCE [LARGE SCALE GENOMIC DNA]</scope>
    <source>
        <strain evidence="4 5">1099-18</strain>
    </source>
</reference>
<evidence type="ECO:0000256" key="2">
    <source>
        <dbReference type="SAM" id="SignalP"/>
    </source>
</evidence>
<feature type="compositionally biased region" description="Basic and acidic residues" evidence="1">
    <location>
        <begin position="398"/>
        <end position="407"/>
    </location>
</feature>
<comment type="caution">
    <text evidence="4">The sequence shown here is derived from an EMBL/GenBank/DDBJ whole genome shotgun (WGS) entry which is preliminary data.</text>
</comment>
<dbReference type="InterPro" id="IPR031348">
    <property type="entry name" value="PigL_N"/>
</dbReference>
<dbReference type="OrthoDB" id="428260at2759"/>
<feature type="chain" id="PRO_5002455197" description="Azaphilone pigments biosynthesis cluster protein L N-terminal domain-containing protein" evidence="2">
    <location>
        <begin position="19"/>
        <end position="440"/>
    </location>
</feature>
<feature type="region of interest" description="Disordered" evidence="1">
    <location>
        <begin position="371"/>
        <end position="440"/>
    </location>
</feature>
<evidence type="ECO:0000259" key="3">
    <source>
        <dbReference type="Pfam" id="PF17111"/>
    </source>
</evidence>
<dbReference type="EMBL" id="AXCR01000004">
    <property type="protein sequence ID" value="KJR87770.1"/>
    <property type="molecule type" value="Genomic_DNA"/>
</dbReference>